<dbReference type="Gene3D" id="3.30.300.30">
    <property type="match status" value="1"/>
</dbReference>
<accession>A0ABT8NFD7</accession>
<dbReference type="RefSeq" id="WP_301857094.1">
    <property type="nucleotide sequence ID" value="NZ_JAUJWU010000004.1"/>
</dbReference>
<evidence type="ECO:0000259" key="5">
    <source>
        <dbReference type="Pfam" id="PF00501"/>
    </source>
</evidence>
<feature type="domain" description="AMP-dependent synthetase/ligase" evidence="5">
    <location>
        <begin position="14"/>
        <end position="395"/>
    </location>
</feature>
<dbReference type="Proteomes" id="UP001172142">
    <property type="component" value="Unassembled WGS sequence"/>
</dbReference>
<dbReference type="SUPFAM" id="SSF56801">
    <property type="entry name" value="Acetyl-CoA synthetase-like"/>
    <property type="match status" value="1"/>
</dbReference>
<dbReference type="InterPro" id="IPR045851">
    <property type="entry name" value="AMP-bd_C_sf"/>
</dbReference>
<reference evidence="7 8" key="1">
    <citation type="submission" date="2023-07" db="EMBL/GenBank/DDBJ databases">
        <title>Novel species in genus Planococcus.</title>
        <authorList>
            <person name="Ning S."/>
        </authorList>
    </citation>
    <scope>NUCLEOTIDE SEQUENCE [LARGE SCALE GENOMIC DNA]</scope>
    <source>
        <strain evidence="7 8">N017</strain>
    </source>
</reference>
<protein>
    <submittedName>
        <fullName evidence="7">Long-chain fatty acid--CoA ligase</fullName>
    </submittedName>
</protein>
<name>A0ABT8NFD7_9BACL</name>
<evidence type="ECO:0000256" key="2">
    <source>
        <dbReference type="ARBA" id="ARBA00022598"/>
    </source>
</evidence>
<dbReference type="PANTHER" id="PTHR43859:SF4">
    <property type="entry name" value="BUTANOATE--COA LIGASE AAE1-RELATED"/>
    <property type="match status" value="1"/>
</dbReference>
<dbReference type="GO" id="GO:0016874">
    <property type="term" value="F:ligase activity"/>
    <property type="evidence" value="ECO:0007669"/>
    <property type="project" value="UniProtKB-KW"/>
</dbReference>
<proteinExistence type="inferred from homology"/>
<comment type="caution">
    <text evidence="7">The sequence shown here is derived from an EMBL/GenBank/DDBJ whole genome shotgun (WGS) entry which is preliminary data.</text>
</comment>
<evidence type="ECO:0000256" key="1">
    <source>
        <dbReference type="ARBA" id="ARBA00006432"/>
    </source>
</evidence>
<keyword evidence="2 7" id="KW-0436">Ligase</keyword>
<evidence type="ECO:0000256" key="3">
    <source>
        <dbReference type="ARBA" id="ARBA00022832"/>
    </source>
</evidence>
<keyword evidence="8" id="KW-1185">Reference proteome</keyword>
<evidence type="ECO:0000313" key="7">
    <source>
        <dbReference type="EMBL" id="MDN7246610.1"/>
    </source>
</evidence>
<evidence type="ECO:0000256" key="4">
    <source>
        <dbReference type="ARBA" id="ARBA00023098"/>
    </source>
</evidence>
<dbReference type="PANTHER" id="PTHR43859">
    <property type="entry name" value="ACYL-ACTIVATING ENZYME"/>
    <property type="match status" value="1"/>
</dbReference>
<dbReference type="EMBL" id="JAUJWU010000004">
    <property type="protein sequence ID" value="MDN7246610.1"/>
    <property type="molecule type" value="Genomic_DNA"/>
</dbReference>
<evidence type="ECO:0000259" key="6">
    <source>
        <dbReference type="Pfam" id="PF13193"/>
    </source>
</evidence>
<dbReference type="InterPro" id="IPR025110">
    <property type="entry name" value="AMP-bd_C"/>
</dbReference>
<dbReference type="NCBIfam" id="NF004837">
    <property type="entry name" value="PRK06187.1"/>
    <property type="match status" value="1"/>
</dbReference>
<dbReference type="Pfam" id="PF00501">
    <property type="entry name" value="AMP-binding"/>
    <property type="match status" value="1"/>
</dbReference>
<dbReference type="Pfam" id="PF13193">
    <property type="entry name" value="AMP-binding_C"/>
    <property type="match status" value="1"/>
</dbReference>
<keyword evidence="3" id="KW-0276">Fatty acid metabolism</keyword>
<keyword evidence="4" id="KW-0443">Lipid metabolism</keyword>
<dbReference type="Gene3D" id="3.40.50.12780">
    <property type="entry name" value="N-terminal domain of ligase-like"/>
    <property type="match status" value="1"/>
</dbReference>
<dbReference type="InterPro" id="IPR042099">
    <property type="entry name" value="ANL_N_sf"/>
</dbReference>
<sequence length="543" mass="60696">MMNAPLLLSSFVKRAEQYSPEKLIISRTGETIHRIPYKEFAKRTRQLASALEKIGMDRGTKVGSFAWNHHRHLELYFGVPGAGAILHMINIRLSPEHIIYVINHAEDEILLVDHDLFPLIEKIAPQLKTVKHFIVMKDGMDLPETSLENVHSYEELINAEDGNYEFPQDLDENTPAGMCYTSATTGNPKGVVYSHRGLVLHSFALGMNDSMGLSERDVAMSIVPMFHANAWGLPFAAVLFGTTQVLPGPGFAPGMLLDLIEQEKVTLTAGVPTIWLGILKELEANPRNLESLRMIICGGSASPKGLIRAFEGKYNVPFVTGYGMTETSPLVSLAITTSAMADLSLEERIDRRSMAGLPMPGLEVRIVNEQGEAPWDGKTMGELNVKGPWIADEYYKDERTADAFRDGWLYTGDIAVIEPDGFIKLTDRTKDLIKSGGEWISSVDLENALMTHEAVFEAAVVAIPHEKWLERPLACVVLKEGYEESERTKADLLAYLEKQFAKWWVPDDVVFLKEVPKTSVGKFLKAALRKELDHHYQQQRSFD</sequence>
<gene>
    <name evidence="7" type="ORF">QWY13_14065</name>
</gene>
<evidence type="ECO:0000313" key="8">
    <source>
        <dbReference type="Proteomes" id="UP001172142"/>
    </source>
</evidence>
<dbReference type="InterPro" id="IPR000873">
    <property type="entry name" value="AMP-dep_synth/lig_dom"/>
</dbReference>
<organism evidence="7 8">
    <name type="scientific">Planococcus shenhongbingii</name>
    <dbReference type="NCBI Taxonomy" id="3058398"/>
    <lineage>
        <taxon>Bacteria</taxon>
        <taxon>Bacillati</taxon>
        <taxon>Bacillota</taxon>
        <taxon>Bacilli</taxon>
        <taxon>Bacillales</taxon>
        <taxon>Caryophanaceae</taxon>
        <taxon>Planococcus</taxon>
    </lineage>
</organism>
<feature type="domain" description="AMP-binding enzyme C-terminal" evidence="6">
    <location>
        <begin position="445"/>
        <end position="522"/>
    </location>
</feature>
<dbReference type="CDD" id="cd12119">
    <property type="entry name" value="ttLC_FACS_AlkK_like"/>
    <property type="match status" value="1"/>
</dbReference>
<comment type="similarity">
    <text evidence="1">Belongs to the ATP-dependent AMP-binding enzyme family.</text>
</comment>